<evidence type="ECO:0000313" key="5">
    <source>
        <dbReference type="Proteomes" id="UP000287563"/>
    </source>
</evidence>
<accession>A0A444JMI2</accession>
<dbReference type="InterPro" id="IPR001647">
    <property type="entry name" value="HTH_TetR"/>
</dbReference>
<evidence type="ECO:0000259" key="3">
    <source>
        <dbReference type="PROSITE" id="PS50977"/>
    </source>
</evidence>
<protein>
    <submittedName>
        <fullName evidence="4">TetR/AcrR family transcriptional regulator</fullName>
    </submittedName>
</protein>
<dbReference type="EMBL" id="RJLM01000007">
    <property type="protein sequence ID" value="RWX54279.1"/>
    <property type="molecule type" value="Genomic_DNA"/>
</dbReference>
<dbReference type="Pfam" id="PF00440">
    <property type="entry name" value="TetR_N"/>
    <property type="match status" value="1"/>
</dbReference>
<dbReference type="InterPro" id="IPR050109">
    <property type="entry name" value="HTH-type_TetR-like_transc_reg"/>
</dbReference>
<dbReference type="PROSITE" id="PS01081">
    <property type="entry name" value="HTH_TETR_1"/>
    <property type="match status" value="1"/>
</dbReference>
<dbReference type="Proteomes" id="UP000287563">
    <property type="component" value="Unassembled WGS sequence"/>
</dbReference>
<keyword evidence="5" id="KW-1185">Reference proteome</keyword>
<evidence type="ECO:0000256" key="1">
    <source>
        <dbReference type="ARBA" id="ARBA00023125"/>
    </source>
</evidence>
<keyword evidence="1 2" id="KW-0238">DNA-binding</keyword>
<organism evidence="4 5">
    <name type="scientific">Photobacterium chitinilyticum</name>
    <dbReference type="NCBI Taxonomy" id="2485123"/>
    <lineage>
        <taxon>Bacteria</taxon>
        <taxon>Pseudomonadati</taxon>
        <taxon>Pseudomonadota</taxon>
        <taxon>Gammaproteobacteria</taxon>
        <taxon>Vibrionales</taxon>
        <taxon>Vibrionaceae</taxon>
        <taxon>Photobacterium</taxon>
    </lineage>
</organism>
<name>A0A444JMI2_9GAMM</name>
<dbReference type="RefSeq" id="WP_128785009.1">
    <property type="nucleotide sequence ID" value="NZ_RJLM01000007.1"/>
</dbReference>
<dbReference type="GO" id="GO:0003677">
    <property type="term" value="F:DNA binding"/>
    <property type="evidence" value="ECO:0007669"/>
    <property type="project" value="UniProtKB-UniRule"/>
</dbReference>
<sequence>MPKTKKQNILDAALSLFVRHGIQATSTASIAQLANVATGTLFHHFASKQILIITLYSEVKTELGLAMQLQQEHEDIQHQIRHFWQQALQWAQQNPDKLQFMQQVAHDPTFGFSQHQELMAASMAFLIEQFKQAQQQHRLAPLPLELVLNFCHSHFLATANLFAERPDLAGQPEYQEGAFQILWQALSPIGDSKSLP</sequence>
<dbReference type="InterPro" id="IPR023772">
    <property type="entry name" value="DNA-bd_HTH_TetR-type_CS"/>
</dbReference>
<evidence type="ECO:0000313" key="4">
    <source>
        <dbReference type="EMBL" id="RWX54279.1"/>
    </source>
</evidence>
<dbReference type="PRINTS" id="PR00455">
    <property type="entry name" value="HTHTETR"/>
</dbReference>
<comment type="caution">
    <text evidence="4">The sequence shown here is derived from an EMBL/GenBank/DDBJ whole genome shotgun (WGS) entry which is preliminary data.</text>
</comment>
<evidence type="ECO:0000256" key="2">
    <source>
        <dbReference type="PROSITE-ProRule" id="PRU00335"/>
    </source>
</evidence>
<dbReference type="AlphaFoldDB" id="A0A444JMI2"/>
<dbReference type="PROSITE" id="PS50977">
    <property type="entry name" value="HTH_TETR_2"/>
    <property type="match status" value="1"/>
</dbReference>
<feature type="domain" description="HTH tetR-type" evidence="3">
    <location>
        <begin position="3"/>
        <end position="63"/>
    </location>
</feature>
<dbReference type="PANTHER" id="PTHR30055">
    <property type="entry name" value="HTH-TYPE TRANSCRIPTIONAL REGULATOR RUTR"/>
    <property type="match status" value="1"/>
</dbReference>
<dbReference type="OrthoDB" id="116240at2"/>
<proteinExistence type="predicted"/>
<dbReference type="SUPFAM" id="SSF46689">
    <property type="entry name" value="Homeodomain-like"/>
    <property type="match status" value="1"/>
</dbReference>
<dbReference type="InterPro" id="IPR009057">
    <property type="entry name" value="Homeodomain-like_sf"/>
</dbReference>
<dbReference type="PANTHER" id="PTHR30055:SF222">
    <property type="entry name" value="REGULATORY PROTEIN"/>
    <property type="match status" value="1"/>
</dbReference>
<reference evidence="4 5" key="1">
    <citation type="submission" date="2018-11" db="EMBL/GenBank/DDBJ databases">
        <title>Photobacterium sp. BEI247 sp. nov., a marine bacterium isolated from Yongle Blue Hole in the South China Sea.</title>
        <authorList>
            <person name="Wang X."/>
        </authorList>
    </citation>
    <scope>NUCLEOTIDE SEQUENCE [LARGE SCALE GENOMIC DNA]</scope>
    <source>
        <strain evidence="5">BEI247</strain>
    </source>
</reference>
<feature type="DNA-binding region" description="H-T-H motif" evidence="2">
    <location>
        <begin position="26"/>
        <end position="45"/>
    </location>
</feature>
<gene>
    <name evidence="4" type="ORF">EDI28_16740</name>
</gene>
<dbReference type="Gene3D" id="1.10.357.10">
    <property type="entry name" value="Tetracycline Repressor, domain 2"/>
    <property type="match status" value="1"/>
</dbReference>